<gene>
    <name evidence="10" type="primary">csd</name>
    <name evidence="10" type="ORF">ERS852385_00524</name>
</gene>
<dbReference type="STRING" id="187979.ERS852385_00524"/>
<evidence type="ECO:0000256" key="7">
    <source>
        <dbReference type="RuleBase" id="RU004504"/>
    </source>
</evidence>
<dbReference type="InterPro" id="IPR020578">
    <property type="entry name" value="Aminotrans_V_PyrdxlP_BS"/>
</dbReference>
<comment type="similarity">
    <text evidence="2 8">Belongs to the class-V pyridoxal-phosphate-dependent aminotransferase family. Csd subfamily.</text>
</comment>
<accession>A0A173X9X3</accession>
<evidence type="ECO:0000256" key="6">
    <source>
        <dbReference type="ARBA" id="ARBA00050776"/>
    </source>
</evidence>
<evidence type="ECO:0000256" key="3">
    <source>
        <dbReference type="ARBA" id="ARBA00012239"/>
    </source>
</evidence>
<comment type="cofactor">
    <cofactor evidence="1 7">
        <name>pyridoxal 5'-phosphate</name>
        <dbReference type="ChEBI" id="CHEBI:597326"/>
    </cofactor>
</comment>
<protein>
    <recommendedName>
        <fullName evidence="3 8">Cysteine desulfurase</fullName>
        <ecNumber evidence="3 8">2.8.1.7</ecNumber>
    </recommendedName>
</protein>
<dbReference type="InterPro" id="IPR000192">
    <property type="entry name" value="Aminotrans_V_dom"/>
</dbReference>
<dbReference type="InterPro" id="IPR015421">
    <property type="entry name" value="PyrdxlP-dep_Trfase_major"/>
</dbReference>
<dbReference type="GO" id="GO:0030170">
    <property type="term" value="F:pyridoxal phosphate binding"/>
    <property type="evidence" value="ECO:0007669"/>
    <property type="project" value="UniProtKB-UniRule"/>
</dbReference>
<keyword evidence="4 8" id="KW-0808">Transferase</keyword>
<dbReference type="OrthoDB" id="9804366at2"/>
<dbReference type="PROSITE" id="PS00595">
    <property type="entry name" value="AA_TRANSFER_CLASS_5"/>
    <property type="match status" value="1"/>
</dbReference>
<dbReference type="PANTHER" id="PTHR43586:SF8">
    <property type="entry name" value="CYSTEINE DESULFURASE 1, CHLOROPLASTIC"/>
    <property type="match status" value="1"/>
</dbReference>
<dbReference type="SUPFAM" id="SSF53383">
    <property type="entry name" value="PLP-dependent transferases"/>
    <property type="match status" value="1"/>
</dbReference>
<evidence type="ECO:0000256" key="2">
    <source>
        <dbReference type="ARBA" id="ARBA00010447"/>
    </source>
</evidence>
<name>A0A173X9X3_9FIRM</name>
<dbReference type="Gene3D" id="3.90.1150.10">
    <property type="entry name" value="Aspartate Aminotransferase, domain 1"/>
    <property type="match status" value="1"/>
</dbReference>
<dbReference type="GO" id="GO:0006534">
    <property type="term" value="P:cysteine metabolic process"/>
    <property type="evidence" value="ECO:0007669"/>
    <property type="project" value="UniProtKB-UniRule"/>
</dbReference>
<evidence type="ECO:0000256" key="1">
    <source>
        <dbReference type="ARBA" id="ARBA00001933"/>
    </source>
</evidence>
<reference evidence="10 11" key="1">
    <citation type="submission" date="2015-09" db="EMBL/GenBank/DDBJ databases">
        <authorList>
            <consortium name="Pathogen Informatics"/>
        </authorList>
    </citation>
    <scope>NUCLEOTIDE SEQUENCE [LARGE SCALE GENOMIC DNA]</scope>
    <source>
        <strain evidence="10 11">2789STDY5608828</strain>
    </source>
</reference>
<dbReference type="PANTHER" id="PTHR43586">
    <property type="entry name" value="CYSTEINE DESULFURASE"/>
    <property type="match status" value="1"/>
</dbReference>
<sequence>MADAQEFLKDFPLLKMKMNGKQIAYLDNGATTQKPEQIIKAICGYYGGCNANPHRGAYALSVKATEIYENARARTAKFINAARPEEIIFTKNATEALNLVAYSYGLHNVKAGDEIVISITEHHSNLVPWQFVAKTTGATLKYIYLEKDGNLLDEDIETKITEKTKIVAVTQVSNVLGLKNDVKKIVKKAHSVGAVAIVDGSQSVAHMKVDVRDLDCDFFAFSGHKMLSPMGIGVLYGKYDILDAMPPFLRGGDMIEYVEEQDTTYAELPAKFEAGTQNVGGAAGLTAAIDYLETITFDRIEAIEKDLVDYALPQLRELPYIELYGCDTTRDNKTGIIAFNVKDVHPHDVASILDSYGVAVRAGHHCAQPLHRYLGQNASCRASFYLYNTREDIDRWIDALKKVRGVLGYGA</sequence>
<evidence type="ECO:0000256" key="5">
    <source>
        <dbReference type="ARBA" id="ARBA00022898"/>
    </source>
</evidence>
<evidence type="ECO:0000313" key="10">
    <source>
        <dbReference type="EMBL" id="CUN47876.1"/>
    </source>
</evidence>
<dbReference type="InterPro" id="IPR015422">
    <property type="entry name" value="PyrdxlP-dep_Trfase_small"/>
</dbReference>
<dbReference type="InterPro" id="IPR015424">
    <property type="entry name" value="PyrdxlP-dep_Trfase"/>
</dbReference>
<evidence type="ECO:0000313" key="11">
    <source>
        <dbReference type="Proteomes" id="UP000095546"/>
    </source>
</evidence>
<dbReference type="Proteomes" id="UP000095546">
    <property type="component" value="Unassembled WGS sequence"/>
</dbReference>
<evidence type="ECO:0000256" key="4">
    <source>
        <dbReference type="ARBA" id="ARBA00022679"/>
    </source>
</evidence>
<comment type="catalytic activity">
    <reaction evidence="6 8">
        <text>(sulfur carrier)-H + L-cysteine = (sulfur carrier)-SH + L-alanine</text>
        <dbReference type="Rhea" id="RHEA:43892"/>
        <dbReference type="Rhea" id="RHEA-COMP:14737"/>
        <dbReference type="Rhea" id="RHEA-COMP:14739"/>
        <dbReference type="ChEBI" id="CHEBI:29917"/>
        <dbReference type="ChEBI" id="CHEBI:35235"/>
        <dbReference type="ChEBI" id="CHEBI:57972"/>
        <dbReference type="ChEBI" id="CHEBI:64428"/>
        <dbReference type="EC" id="2.8.1.7"/>
    </reaction>
</comment>
<dbReference type="eggNOG" id="COG0520">
    <property type="taxonomic scope" value="Bacteria"/>
</dbReference>
<keyword evidence="11" id="KW-1185">Reference proteome</keyword>
<dbReference type="GO" id="GO:0031071">
    <property type="term" value="F:cysteine desulfurase activity"/>
    <property type="evidence" value="ECO:0007669"/>
    <property type="project" value="UniProtKB-UniRule"/>
</dbReference>
<dbReference type="CDD" id="cd06453">
    <property type="entry name" value="SufS_like"/>
    <property type="match status" value="1"/>
</dbReference>
<keyword evidence="5 8" id="KW-0663">Pyridoxal phosphate</keyword>
<dbReference type="NCBIfam" id="TIGR01979">
    <property type="entry name" value="sufS"/>
    <property type="match status" value="1"/>
</dbReference>
<proteinExistence type="inferred from homology"/>
<dbReference type="InterPro" id="IPR010970">
    <property type="entry name" value="Cys_dSase_SufS"/>
</dbReference>
<dbReference type="AlphaFoldDB" id="A0A173X9X3"/>
<dbReference type="Gene3D" id="3.40.640.10">
    <property type="entry name" value="Type I PLP-dependent aspartate aminotransferase-like (Major domain)"/>
    <property type="match status" value="1"/>
</dbReference>
<dbReference type="EC" id="2.8.1.7" evidence="3 8"/>
<dbReference type="Pfam" id="PF00266">
    <property type="entry name" value="Aminotran_5"/>
    <property type="match status" value="1"/>
</dbReference>
<dbReference type="RefSeq" id="WP_055160401.1">
    <property type="nucleotide sequence ID" value="NZ_CABIWZ010000002.1"/>
</dbReference>
<feature type="domain" description="Aminotransferase class V" evidence="9">
    <location>
        <begin position="25"/>
        <end position="395"/>
    </location>
</feature>
<organism evidence="10 11">
    <name type="scientific">Mitsuokella jalaludinii</name>
    <dbReference type="NCBI Taxonomy" id="187979"/>
    <lineage>
        <taxon>Bacteria</taxon>
        <taxon>Bacillati</taxon>
        <taxon>Bacillota</taxon>
        <taxon>Negativicutes</taxon>
        <taxon>Selenomonadales</taxon>
        <taxon>Selenomonadaceae</taxon>
        <taxon>Mitsuokella</taxon>
    </lineage>
</organism>
<evidence type="ECO:0000259" key="9">
    <source>
        <dbReference type="Pfam" id="PF00266"/>
    </source>
</evidence>
<comment type="function">
    <text evidence="8">Catalyzes the removal of elemental sulfur and selenium atoms from L-cysteine, L-cystine, L-selenocysteine, and L-selenocystine to produce L-alanine.</text>
</comment>
<dbReference type="EMBL" id="CYYU01000002">
    <property type="protein sequence ID" value="CUN47876.1"/>
    <property type="molecule type" value="Genomic_DNA"/>
</dbReference>
<evidence type="ECO:0000256" key="8">
    <source>
        <dbReference type="RuleBase" id="RU004506"/>
    </source>
</evidence>